<dbReference type="Pfam" id="PF13175">
    <property type="entry name" value="AAA_15"/>
    <property type="match status" value="1"/>
</dbReference>
<name>A0A6A7WE38_9BACT</name>
<dbReference type="Gene3D" id="3.40.50.300">
    <property type="entry name" value="P-loop containing nucleotide triphosphate hydrolases"/>
    <property type="match status" value="1"/>
</dbReference>
<gene>
    <name evidence="2" type="ORF">F7D20_11830</name>
</gene>
<dbReference type="PANTHER" id="PTHR43581">
    <property type="entry name" value="ATP/GTP PHOSPHATASE"/>
    <property type="match status" value="1"/>
</dbReference>
<feature type="domain" description="Endonuclease GajA/Old nuclease/RecF-like AAA" evidence="1">
    <location>
        <begin position="2"/>
        <end position="369"/>
    </location>
</feature>
<protein>
    <submittedName>
        <fullName evidence="2">AAA family ATPase</fullName>
    </submittedName>
</protein>
<evidence type="ECO:0000313" key="3">
    <source>
        <dbReference type="Proteomes" id="UP000384372"/>
    </source>
</evidence>
<dbReference type="RefSeq" id="WP_158464208.1">
    <property type="nucleotide sequence ID" value="NZ_VZAD01000091.1"/>
</dbReference>
<accession>A0A6A7WE38</accession>
<organism evidence="2 3">
    <name type="scientific">Segatella copri</name>
    <dbReference type="NCBI Taxonomy" id="165179"/>
    <lineage>
        <taxon>Bacteria</taxon>
        <taxon>Pseudomonadati</taxon>
        <taxon>Bacteroidota</taxon>
        <taxon>Bacteroidia</taxon>
        <taxon>Bacteroidales</taxon>
        <taxon>Prevotellaceae</taxon>
        <taxon>Segatella</taxon>
    </lineage>
</organism>
<dbReference type="Proteomes" id="UP000384372">
    <property type="component" value="Unassembled WGS sequence"/>
</dbReference>
<dbReference type="PANTHER" id="PTHR43581:SF2">
    <property type="entry name" value="EXCINUCLEASE ATPASE SUBUNIT"/>
    <property type="match status" value="1"/>
</dbReference>
<dbReference type="SUPFAM" id="SSF52540">
    <property type="entry name" value="P-loop containing nucleoside triphosphate hydrolases"/>
    <property type="match status" value="1"/>
</dbReference>
<evidence type="ECO:0000259" key="1">
    <source>
        <dbReference type="Pfam" id="PF13175"/>
    </source>
</evidence>
<dbReference type="EMBL" id="VZAD01000091">
    <property type="protein sequence ID" value="MQP12626.1"/>
    <property type="molecule type" value="Genomic_DNA"/>
</dbReference>
<reference evidence="2 3" key="1">
    <citation type="submission" date="2019-09" db="EMBL/GenBank/DDBJ databases">
        <title>Distinct polysaccharide growth profiles of human intestinal Prevotella copri isolates.</title>
        <authorList>
            <person name="Fehlner-Peach H."/>
            <person name="Magnabosco C."/>
            <person name="Raghavan V."/>
            <person name="Scher J.U."/>
            <person name="Tett A."/>
            <person name="Cox L.M."/>
            <person name="Gottsegen C."/>
            <person name="Watters A."/>
            <person name="Wiltshire- Gordon J.D."/>
            <person name="Segata N."/>
            <person name="Bonneau R."/>
            <person name="Littman D.R."/>
        </authorList>
    </citation>
    <scope>NUCLEOTIDE SEQUENCE [LARGE SCALE GENOMIC DNA]</scope>
    <source>
        <strain evidence="3">iAQ1173</strain>
    </source>
</reference>
<dbReference type="AlphaFoldDB" id="A0A6A7WE38"/>
<proteinExistence type="predicted"/>
<dbReference type="InterPro" id="IPR051396">
    <property type="entry name" value="Bact_Antivir_Def_Nuclease"/>
</dbReference>
<dbReference type="InterPro" id="IPR041685">
    <property type="entry name" value="AAA_GajA/Old/RecF-like"/>
</dbReference>
<comment type="caution">
    <text evidence="2">The sequence shown here is derived from an EMBL/GenBank/DDBJ whole genome shotgun (WGS) entry which is preliminary data.</text>
</comment>
<keyword evidence="3" id="KW-1185">Reference proteome</keyword>
<dbReference type="InterPro" id="IPR027417">
    <property type="entry name" value="P-loop_NTPase"/>
</dbReference>
<dbReference type="OrthoDB" id="9805802at2"/>
<sequence>MRLEIQNINKIKEADIALNGLTVIVGENDMGKSTIGRAFFSIIKAVSNMRSLSNESSANKASKHIDSLYKHFYGKKIIDGTMDLLPRVKSDMERICQDEAERNAFLDHLNAKIEDIDLSPRQKSLLKEDIVNIRICFDQVNNPAAVLKTELAYLVESEFMGQFCSSKSELTNVMLDTEEEGKLSFKAKDNQVTNVSFSERGFYEDITYVESPLYFHLLDSLKSSVAYREMKRTLGYKPMVPAHVKDFVDKVLNFQNFDTQLSLFEPQSKDFHTADIIHGTFAYDKSSRSIVYQKDGMKIKPINVASGIKSFGALQLLLDGYCISNNRPLIWDEPENHLHPQWQVEFAKVIVQIVNSGIPVMISTHSPYFLQAVRYYSAMYNIEKYVNYYMAECGNDDMVTMKEVTNDLNQVFLTLAEPLNKIMNVDEVRGRMK</sequence>
<evidence type="ECO:0000313" key="2">
    <source>
        <dbReference type="EMBL" id="MQP12626.1"/>
    </source>
</evidence>